<feature type="compositionally biased region" description="Low complexity" evidence="1">
    <location>
        <begin position="156"/>
        <end position="179"/>
    </location>
</feature>
<dbReference type="EMBL" id="LR797013">
    <property type="protein sequence ID" value="CAB4181501.1"/>
    <property type="molecule type" value="Genomic_DNA"/>
</dbReference>
<feature type="compositionally biased region" description="Basic and acidic residues" evidence="1">
    <location>
        <begin position="44"/>
        <end position="87"/>
    </location>
</feature>
<organism evidence="3">
    <name type="scientific">uncultured Caudovirales phage</name>
    <dbReference type="NCBI Taxonomy" id="2100421"/>
    <lineage>
        <taxon>Viruses</taxon>
        <taxon>Duplodnaviria</taxon>
        <taxon>Heunggongvirae</taxon>
        <taxon>Uroviricota</taxon>
        <taxon>Caudoviricetes</taxon>
        <taxon>Peduoviridae</taxon>
        <taxon>Maltschvirus</taxon>
        <taxon>Maltschvirus maltsch</taxon>
    </lineage>
</organism>
<gene>
    <name evidence="2" type="ORF">UFOVP1068_43</name>
    <name evidence="3" type="ORF">UFOVP1300_6</name>
</gene>
<feature type="compositionally biased region" description="Basic and acidic residues" evidence="1">
    <location>
        <begin position="285"/>
        <end position="298"/>
    </location>
</feature>
<accession>A0A6J5RCV6</accession>
<evidence type="ECO:0000313" key="3">
    <source>
        <dbReference type="EMBL" id="CAB4195320.1"/>
    </source>
</evidence>
<feature type="region of interest" description="Disordered" evidence="1">
    <location>
        <begin position="247"/>
        <end position="303"/>
    </location>
</feature>
<dbReference type="EMBL" id="LR797243">
    <property type="protein sequence ID" value="CAB4195320.1"/>
    <property type="molecule type" value="Genomic_DNA"/>
</dbReference>
<evidence type="ECO:0000256" key="1">
    <source>
        <dbReference type="SAM" id="MobiDB-lite"/>
    </source>
</evidence>
<reference evidence="3" key="1">
    <citation type="submission" date="2020-05" db="EMBL/GenBank/DDBJ databases">
        <authorList>
            <person name="Chiriac C."/>
            <person name="Salcher M."/>
            <person name="Ghai R."/>
            <person name="Kavagutti S V."/>
        </authorList>
    </citation>
    <scope>NUCLEOTIDE SEQUENCE</scope>
</reference>
<name>A0A6J5RCV6_9CAUD</name>
<sequence>MAGENMLIEDDEDQKRGKPQEVEFVPVETKQGDDHDDEDDDHPEDSRLSEDNEDREELRRKRREEKADRAARRKQAIERDKTELNFLRQRNESLEKRMFQVEKSVVGNTISSIDDRIADTVAEVKAAERIMAQAIEAGNGDDAAKAMRIRDQAMQKVQQLQIHKHQQNQVAQNLHQQSQEPAPQPGPDPEVASFAQDWVSKNSWYDPNAKDEASKIVLAIDQSLVEAGYNPKTEAYWRELDKRVAKRLPDIKGGGNYDDSQDDDRRGQRRGPPVGSSRDQAPQSSRREVYISPERKQAMTDAGVWDDPVLRQRYLKQYAKWDRENNSTR</sequence>
<feature type="region of interest" description="Disordered" evidence="1">
    <location>
        <begin position="156"/>
        <end position="197"/>
    </location>
</feature>
<evidence type="ECO:0000313" key="2">
    <source>
        <dbReference type="EMBL" id="CAB4181501.1"/>
    </source>
</evidence>
<protein>
    <submittedName>
        <fullName evidence="3">Uncharacterized protein</fullName>
    </submittedName>
</protein>
<proteinExistence type="predicted"/>
<feature type="compositionally biased region" description="Acidic residues" evidence="1">
    <location>
        <begin position="34"/>
        <end position="43"/>
    </location>
</feature>
<feature type="region of interest" description="Disordered" evidence="1">
    <location>
        <begin position="1"/>
        <end position="87"/>
    </location>
</feature>